<keyword evidence="3" id="KW-1185">Reference proteome</keyword>
<feature type="compositionally biased region" description="Polar residues" evidence="1">
    <location>
        <begin position="174"/>
        <end position="184"/>
    </location>
</feature>
<feature type="region of interest" description="Disordered" evidence="1">
    <location>
        <begin position="159"/>
        <end position="184"/>
    </location>
</feature>
<name>A0A0B1SVD4_OESDE</name>
<evidence type="ECO:0000313" key="2">
    <source>
        <dbReference type="EMBL" id="KHJ87861.1"/>
    </source>
</evidence>
<proteinExistence type="predicted"/>
<accession>A0A0B1SVD4</accession>
<gene>
    <name evidence="2" type="ORF">OESDEN_12356</name>
</gene>
<sequence length="184" mass="21701">MTRSNWLTIFNLPIPFGTSKIQAMQTMFTTLGYGIPVSEFFVCQRHYEYLLSAAFQKKLVEYNKKISRERWVAVGRVLTPEERSDYKSAQALKRLLIKTLHEKQKVDSNVKIPFILVDKHSLKLRIEKDYFTLEEASVKYRLTVEDIIKERQRYQQLLQEEKTTKRRKRPAVSEPSTSKIAKVN</sequence>
<dbReference type="AlphaFoldDB" id="A0A0B1SVD4"/>
<dbReference type="EMBL" id="KN556866">
    <property type="protein sequence ID" value="KHJ87861.1"/>
    <property type="molecule type" value="Genomic_DNA"/>
</dbReference>
<dbReference type="OrthoDB" id="5886559at2759"/>
<organism evidence="2 3">
    <name type="scientific">Oesophagostomum dentatum</name>
    <name type="common">Nodular worm</name>
    <dbReference type="NCBI Taxonomy" id="61180"/>
    <lineage>
        <taxon>Eukaryota</taxon>
        <taxon>Metazoa</taxon>
        <taxon>Ecdysozoa</taxon>
        <taxon>Nematoda</taxon>
        <taxon>Chromadorea</taxon>
        <taxon>Rhabditida</taxon>
        <taxon>Rhabditina</taxon>
        <taxon>Rhabditomorpha</taxon>
        <taxon>Strongyloidea</taxon>
        <taxon>Strongylidae</taxon>
        <taxon>Oesophagostomum</taxon>
    </lineage>
</organism>
<dbReference type="Proteomes" id="UP000053660">
    <property type="component" value="Unassembled WGS sequence"/>
</dbReference>
<reference evidence="2 3" key="1">
    <citation type="submission" date="2014-03" db="EMBL/GenBank/DDBJ databases">
        <title>Draft genome of the hookworm Oesophagostomum dentatum.</title>
        <authorList>
            <person name="Mitreva M."/>
        </authorList>
    </citation>
    <scope>NUCLEOTIDE SEQUENCE [LARGE SCALE GENOMIC DNA]</scope>
    <source>
        <strain evidence="2 3">OD-Hann</strain>
    </source>
</reference>
<evidence type="ECO:0000256" key="1">
    <source>
        <dbReference type="SAM" id="MobiDB-lite"/>
    </source>
</evidence>
<protein>
    <submittedName>
        <fullName evidence="2">Uncharacterized protein</fullName>
    </submittedName>
</protein>
<evidence type="ECO:0000313" key="3">
    <source>
        <dbReference type="Proteomes" id="UP000053660"/>
    </source>
</evidence>